<dbReference type="Gene3D" id="1.10.260.40">
    <property type="entry name" value="lambda repressor-like DNA-binding domains"/>
    <property type="match status" value="1"/>
</dbReference>
<evidence type="ECO:0000313" key="7">
    <source>
        <dbReference type="Proteomes" id="UP000198584"/>
    </source>
</evidence>
<keyword evidence="1" id="KW-0805">Transcription regulation</keyword>
<dbReference type="InterPro" id="IPR010982">
    <property type="entry name" value="Lambda_DNA-bd_dom_sf"/>
</dbReference>
<evidence type="ECO:0000256" key="1">
    <source>
        <dbReference type="ARBA" id="ARBA00023015"/>
    </source>
</evidence>
<reference evidence="6 7" key="1">
    <citation type="submission" date="2016-10" db="EMBL/GenBank/DDBJ databases">
        <authorList>
            <person name="de Groot N.N."/>
        </authorList>
    </citation>
    <scope>NUCLEOTIDE SEQUENCE [LARGE SCALE GENOMIC DNA]</scope>
    <source>
        <strain evidence="6 7">CCM7597</strain>
    </source>
</reference>
<dbReference type="InterPro" id="IPR028082">
    <property type="entry name" value="Peripla_BP_I"/>
</dbReference>
<evidence type="ECO:0000256" key="2">
    <source>
        <dbReference type="ARBA" id="ARBA00023125"/>
    </source>
</evidence>
<dbReference type="PROSITE" id="PS50943">
    <property type="entry name" value="HTH_CROC1"/>
    <property type="match status" value="1"/>
</dbReference>
<accession>A0A1H4AGQ7</accession>
<dbReference type="STRING" id="571932.SAMN05421743_10484"/>
<keyword evidence="2" id="KW-0238">DNA-binding</keyword>
<dbReference type="PRINTS" id="PR00036">
    <property type="entry name" value="HTHLACI"/>
</dbReference>
<keyword evidence="3" id="KW-0804">Transcription</keyword>
<dbReference type="CDD" id="cd01392">
    <property type="entry name" value="HTH_LacI"/>
    <property type="match status" value="1"/>
</dbReference>
<dbReference type="SUPFAM" id="SSF53822">
    <property type="entry name" value="Periplasmic binding protein-like I"/>
    <property type="match status" value="1"/>
</dbReference>
<dbReference type="SUPFAM" id="SSF47413">
    <property type="entry name" value="lambda repressor-like DNA-binding domains"/>
    <property type="match status" value="1"/>
</dbReference>
<dbReference type="GO" id="GO:0000976">
    <property type="term" value="F:transcription cis-regulatory region binding"/>
    <property type="evidence" value="ECO:0007669"/>
    <property type="project" value="TreeGrafter"/>
</dbReference>
<dbReference type="SMART" id="SM00354">
    <property type="entry name" value="HTH_LACI"/>
    <property type="match status" value="1"/>
</dbReference>
<dbReference type="Proteomes" id="UP000198584">
    <property type="component" value="Unassembled WGS sequence"/>
</dbReference>
<dbReference type="Pfam" id="PF00356">
    <property type="entry name" value="LacI"/>
    <property type="match status" value="1"/>
</dbReference>
<dbReference type="Gene3D" id="3.40.50.2300">
    <property type="match status" value="2"/>
</dbReference>
<feature type="domain" description="HTH cro/C1-type" evidence="5">
    <location>
        <begin position="2"/>
        <end position="52"/>
    </location>
</feature>
<dbReference type="GO" id="GO:0003700">
    <property type="term" value="F:DNA-binding transcription factor activity"/>
    <property type="evidence" value="ECO:0007669"/>
    <property type="project" value="TreeGrafter"/>
</dbReference>
<sequence length="345" mass="38852">MKVTIGDVAKQAGVSKATVSRIINCNYNHNKKDTIERVLKVIQELNYQPNELAKSLKSRKTNVLGVLLSNLKNPFWVDVLEGIEDAARLHGFNLMICNSNEDADLEEKHIRSFQLKQVDGMIINPTVKNFPLYEKLVNSKLPLITVNRSLPGLPLPNIVMDNVRGTKLAIDHFVKLRKQKIAMFIYSPSQISPRLERITGYKQGHLDNRMDVDSKLIQVVEEKQGEAFKQACQLLSTPQRRPDAILSTNNLMTLEILQAIKSSNLHVPEDISLIGYDETLWSPHLDPPLTTIYQPAYKMGEIAASKVIQLTRNPDSTQNDVTTLDPRLIIRKSCGGNQHVDLSSE</sequence>
<evidence type="ECO:0000313" key="6">
    <source>
        <dbReference type="EMBL" id="SEA34784.1"/>
    </source>
</evidence>
<evidence type="ECO:0000259" key="5">
    <source>
        <dbReference type="PROSITE" id="PS50943"/>
    </source>
</evidence>
<dbReference type="InterPro" id="IPR001387">
    <property type="entry name" value="Cro/C1-type_HTH"/>
</dbReference>
<dbReference type="RefSeq" id="WP_093043586.1">
    <property type="nucleotide sequence ID" value="NZ_FNQR01000004.1"/>
</dbReference>
<dbReference type="AlphaFoldDB" id="A0A1H4AGQ7"/>
<dbReference type="PANTHER" id="PTHR30146">
    <property type="entry name" value="LACI-RELATED TRANSCRIPTIONAL REPRESSOR"/>
    <property type="match status" value="1"/>
</dbReference>
<dbReference type="OrthoDB" id="1639518at2"/>
<feature type="domain" description="HTH lacI-type" evidence="4">
    <location>
        <begin position="3"/>
        <end position="58"/>
    </location>
</feature>
<evidence type="ECO:0000259" key="4">
    <source>
        <dbReference type="PROSITE" id="PS50932"/>
    </source>
</evidence>
<proteinExistence type="predicted"/>
<gene>
    <name evidence="6" type="ORF">SAMN05421743_10484</name>
</gene>
<dbReference type="EMBL" id="FNQR01000004">
    <property type="protein sequence ID" value="SEA34784.1"/>
    <property type="molecule type" value="Genomic_DNA"/>
</dbReference>
<evidence type="ECO:0000256" key="3">
    <source>
        <dbReference type="ARBA" id="ARBA00023163"/>
    </source>
</evidence>
<dbReference type="InterPro" id="IPR046335">
    <property type="entry name" value="LacI/GalR-like_sensor"/>
</dbReference>
<dbReference type="Pfam" id="PF13377">
    <property type="entry name" value="Peripla_BP_3"/>
    <property type="match status" value="1"/>
</dbReference>
<dbReference type="PROSITE" id="PS50932">
    <property type="entry name" value="HTH_LACI_2"/>
    <property type="match status" value="1"/>
</dbReference>
<organism evidence="6 7">
    <name type="scientific">Thalassobacillus cyri</name>
    <dbReference type="NCBI Taxonomy" id="571932"/>
    <lineage>
        <taxon>Bacteria</taxon>
        <taxon>Bacillati</taxon>
        <taxon>Bacillota</taxon>
        <taxon>Bacilli</taxon>
        <taxon>Bacillales</taxon>
        <taxon>Bacillaceae</taxon>
        <taxon>Thalassobacillus</taxon>
    </lineage>
</organism>
<dbReference type="InterPro" id="IPR000843">
    <property type="entry name" value="HTH_LacI"/>
</dbReference>
<dbReference type="CDD" id="cd19977">
    <property type="entry name" value="PBP1_EndR-like"/>
    <property type="match status" value="1"/>
</dbReference>
<keyword evidence="7" id="KW-1185">Reference proteome</keyword>
<dbReference type="PANTHER" id="PTHR30146:SF109">
    <property type="entry name" value="HTH-TYPE TRANSCRIPTIONAL REGULATOR GALS"/>
    <property type="match status" value="1"/>
</dbReference>
<dbReference type="PROSITE" id="PS00356">
    <property type="entry name" value="HTH_LACI_1"/>
    <property type="match status" value="1"/>
</dbReference>
<name>A0A1H4AGQ7_9BACI</name>
<protein>
    <submittedName>
        <fullName evidence="6">LacI family transcriptional regulator, kdg operon repressor/LacI family transcriptional regulator</fullName>
    </submittedName>
</protein>